<dbReference type="GeneID" id="106816007"/>
<organism evidence="2 3">
    <name type="scientific">Priapulus caudatus</name>
    <name type="common">Priapulid worm</name>
    <dbReference type="NCBI Taxonomy" id="37621"/>
    <lineage>
        <taxon>Eukaryota</taxon>
        <taxon>Metazoa</taxon>
        <taxon>Ecdysozoa</taxon>
        <taxon>Scalidophora</taxon>
        <taxon>Priapulida</taxon>
        <taxon>Priapulimorpha</taxon>
        <taxon>Priapulimorphida</taxon>
        <taxon>Priapulidae</taxon>
        <taxon>Priapulus</taxon>
    </lineage>
</organism>
<keyword evidence="2" id="KW-1185">Reference proteome</keyword>
<evidence type="ECO:0000313" key="2">
    <source>
        <dbReference type="Proteomes" id="UP000695022"/>
    </source>
</evidence>
<evidence type="ECO:0000313" key="3">
    <source>
        <dbReference type="RefSeq" id="XP_014676025.1"/>
    </source>
</evidence>
<protein>
    <submittedName>
        <fullName evidence="3">Uncharacterized protein LOC106816007</fullName>
    </submittedName>
</protein>
<feature type="compositionally biased region" description="Basic and acidic residues" evidence="1">
    <location>
        <begin position="118"/>
        <end position="134"/>
    </location>
</feature>
<accession>A0ABM1EV04</accession>
<proteinExistence type="predicted"/>
<feature type="region of interest" description="Disordered" evidence="1">
    <location>
        <begin position="42"/>
        <end position="75"/>
    </location>
</feature>
<dbReference type="Proteomes" id="UP000695022">
    <property type="component" value="Unplaced"/>
</dbReference>
<dbReference type="RefSeq" id="XP_014676025.1">
    <property type="nucleotide sequence ID" value="XM_014820539.1"/>
</dbReference>
<evidence type="ECO:0000256" key="1">
    <source>
        <dbReference type="SAM" id="MobiDB-lite"/>
    </source>
</evidence>
<reference evidence="3" key="1">
    <citation type="submission" date="2025-08" db="UniProtKB">
        <authorList>
            <consortium name="RefSeq"/>
        </authorList>
    </citation>
    <scope>IDENTIFICATION</scope>
</reference>
<feature type="region of interest" description="Disordered" evidence="1">
    <location>
        <begin position="109"/>
        <end position="134"/>
    </location>
</feature>
<name>A0ABM1EV04_PRICU</name>
<gene>
    <name evidence="3" type="primary">LOC106816007</name>
</gene>
<sequence length="134" mass="14616">MNPSHLMVSTWSAAGTPSQLQAEKENLPAVYNKSYEAAVTTVPTTPRAKSTRGGATVTPARTPLGLRNGSPTFGKPVRRLSAGMFLFSALSGGGKLRKRLRRVCFDPSFIHADEGEEEPKSQEERKKEQQEEEG</sequence>